<dbReference type="Proteomes" id="UP000007797">
    <property type="component" value="Unassembled WGS sequence"/>
</dbReference>
<accession>F4QAJ1</accession>
<name>F4QAJ1_CACFS</name>
<keyword evidence="2" id="KW-1185">Reference proteome</keyword>
<organism evidence="1 2">
    <name type="scientific">Cavenderia fasciculata</name>
    <name type="common">Slime mold</name>
    <name type="synonym">Dictyostelium fasciculatum</name>
    <dbReference type="NCBI Taxonomy" id="261658"/>
    <lineage>
        <taxon>Eukaryota</taxon>
        <taxon>Amoebozoa</taxon>
        <taxon>Evosea</taxon>
        <taxon>Eumycetozoa</taxon>
        <taxon>Dictyostelia</taxon>
        <taxon>Acytosteliales</taxon>
        <taxon>Cavenderiaceae</taxon>
        <taxon>Cavenderia</taxon>
    </lineage>
</organism>
<protein>
    <submittedName>
        <fullName evidence="1">Uncharacterized protein</fullName>
    </submittedName>
</protein>
<dbReference type="GeneID" id="14867515"/>
<gene>
    <name evidence="1" type="ORF">DFA_10552</name>
</gene>
<dbReference type="KEGG" id="dfa:DFA_10552"/>
<evidence type="ECO:0000313" key="1">
    <source>
        <dbReference type="EMBL" id="EGG15710.1"/>
    </source>
</evidence>
<proteinExistence type="predicted"/>
<evidence type="ECO:0000313" key="2">
    <source>
        <dbReference type="Proteomes" id="UP000007797"/>
    </source>
</evidence>
<dbReference type="EMBL" id="GL883026">
    <property type="protein sequence ID" value="EGG15710.1"/>
    <property type="molecule type" value="Genomic_DNA"/>
</dbReference>
<dbReference type="RefSeq" id="XP_004354452.1">
    <property type="nucleotide sequence ID" value="XM_004354400.1"/>
</dbReference>
<dbReference type="AlphaFoldDB" id="F4QAJ1"/>
<sequence>MSFQQIVNNLYLRTNVFDQVNNIHRYLNLQSRKQSQLCCFKDYLHYNRIDLFLECANNDYFKSVEIETSNQIYLSKIDIFNSIFHQIIQYNNIRAFKHVVEMIQTNFIDRGSKLSYMIKIDCHNVGTYEMAVEILKVAVEKELFDFVSINLLLIKLIENRDLKQLQANIFRKDKVLQISQVSMALLFDDSQNRGEKDSLLDIIKFLLEKCNYNVVDLFLETLKYNIRNNAKFMNLVELFYKDQQLLEEIDSTSQKKKIGNFINPPSLKVESSLSPNHVHELLKTVAYFEKWNLEANSSKLLGSIQLVGIDFLKYLVDQDETSYLVNSKIFGIAMCHWDSDCVNFLIGILVSSNINNRCIVDNINFNTISIEILETISSFNHIAVEYEQILINILVDDYSYIQKEIVKQKKQKITGYLLNKIYQESGLNNVYGKAIMVHDFFVAGIIERLAYSQRLELDIALELHYDQETIQYIIQTTNIELKQNQQSVISISPKILPRLGTVGSEQSRILYLYFENREKLVKDVVEFLVKCCAVNHDDILLDSLLVKGEEMGGIFSSLDYRTIFEMACSKVMFNRGRLKYGTLTPTMIQALILSNQHRLLQLLVADENYANPFVMASSRYTSDQFQVYIVDPLLRVMQENIKENKPNSEYFYFIKTAIGTIL</sequence>
<reference evidence="2" key="1">
    <citation type="journal article" date="2011" name="Genome Res.">
        <title>Phylogeny-wide analysis of social amoeba genomes highlights ancient origins for complex intercellular communication.</title>
        <authorList>
            <person name="Heidel A.J."/>
            <person name="Lawal H.M."/>
            <person name="Felder M."/>
            <person name="Schilde C."/>
            <person name="Helps N.R."/>
            <person name="Tunggal B."/>
            <person name="Rivero F."/>
            <person name="John U."/>
            <person name="Schleicher M."/>
            <person name="Eichinger L."/>
            <person name="Platzer M."/>
            <person name="Noegel A.A."/>
            <person name="Schaap P."/>
            <person name="Gloeckner G."/>
        </authorList>
    </citation>
    <scope>NUCLEOTIDE SEQUENCE [LARGE SCALE GENOMIC DNA]</scope>
    <source>
        <strain evidence="2">SH3</strain>
    </source>
</reference>